<reference evidence="4 5" key="1">
    <citation type="journal article" date="2012" name="G3 (Bethesda)">
        <title>Pichia sorbitophila, an interspecies yeast hybrid reveals early steps of genome resolution following polyploidization.</title>
        <authorList>
            <person name="Leh Louis V."/>
            <person name="Despons L."/>
            <person name="Friedrich A."/>
            <person name="Martin T."/>
            <person name="Durrens P."/>
            <person name="Casaregola S."/>
            <person name="Neuveglise C."/>
            <person name="Fairhead C."/>
            <person name="Marck C."/>
            <person name="Cruz J.A."/>
            <person name="Straub M.L."/>
            <person name="Kugler V."/>
            <person name="Sacerdot C."/>
            <person name="Uzunov Z."/>
            <person name="Thierry A."/>
            <person name="Weiss S."/>
            <person name="Bleykasten C."/>
            <person name="De Montigny J."/>
            <person name="Jacques N."/>
            <person name="Jung P."/>
            <person name="Lemaire M."/>
            <person name="Mallet S."/>
            <person name="Morel G."/>
            <person name="Richard G.F."/>
            <person name="Sarkar A."/>
            <person name="Savel G."/>
            <person name="Schacherer J."/>
            <person name="Seret M.L."/>
            <person name="Talla E."/>
            <person name="Samson G."/>
            <person name="Jubin C."/>
            <person name="Poulain J."/>
            <person name="Vacherie B."/>
            <person name="Barbe V."/>
            <person name="Pelletier E."/>
            <person name="Sherman D.J."/>
            <person name="Westhof E."/>
            <person name="Weissenbach J."/>
            <person name="Baret P.V."/>
            <person name="Wincker P."/>
            <person name="Gaillardin C."/>
            <person name="Dujon B."/>
            <person name="Souciet J.L."/>
        </authorList>
    </citation>
    <scope>NUCLEOTIDE SEQUENCE [LARGE SCALE GENOMIC DNA]</scope>
    <source>
        <strain evidence="5">ATCC MYA-4447 / BCRC 22081 / CBS 7064 / NBRC 10061 / NRRL Y-12695</strain>
    </source>
</reference>
<dbReference type="Gene3D" id="2.70.50.30">
    <property type="entry name" value="Coagulation Factor XIII, subunit A, domain 1"/>
    <property type="match status" value="1"/>
</dbReference>
<dbReference type="PANTHER" id="PTHR10980:SF3">
    <property type="entry name" value="LD16419P"/>
    <property type="match status" value="1"/>
</dbReference>
<dbReference type="AlphaFoldDB" id="G8Y108"/>
<comment type="similarity">
    <text evidence="2">Belongs to the Rho GDI family.</text>
</comment>
<dbReference type="Proteomes" id="UP000005222">
    <property type="component" value="Chromosome N"/>
</dbReference>
<protein>
    <submittedName>
        <fullName evidence="4">Piso0_005006 protein</fullName>
    </submittedName>
</protein>
<comment type="subcellular location">
    <subcellularLocation>
        <location evidence="1">Cytoplasm</location>
    </subcellularLocation>
</comment>
<dbReference type="InterPro" id="IPR000406">
    <property type="entry name" value="Rho_GDI"/>
</dbReference>
<dbReference type="Pfam" id="PF02115">
    <property type="entry name" value="Rho_GDI"/>
    <property type="match status" value="1"/>
</dbReference>
<evidence type="ECO:0000256" key="2">
    <source>
        <dbReference type="ARBA" id="ARBA00009758"/>
    </source>
</evidence>
<accession>G8Y108</accession>
<dbReference type="OMA" id="IANDWTT"/>
<organism evidence="4 5">
    <name type="scientific">Pichia sorbitophila (strain ATCC MYA-4447 / BCRC 22081 / CBS 7064 / NBRC 10061 / NRRL Y-12695)</name>
    <name type="common">Hybrid yeast</name>
    <dbReference type="NCBI Taxonomy" id="559304"/>
    <lineage>
        <taxon>Eukaryota</taxon>
        <taxon>Fungi</taxon>
        <taxon>Dikarya</taxon>
        <taxon>Ascomycota</taxon>
        <taxon>Saccharomycotina</taxon>
        <taxon>Pichiomycetes</taxon>
        <taxon>Debaryomycetaceae</taxon>
        <taxon>Millerozyma</taxon>
    </lineage>
</organism>
<keyword evidence="3" id="KW-0963">Cytoplasm</keyword>
<dbReference type="OrthoDB" id="1683373at2759"/>
<dbReference type="EMBL" id="FO082046">
    <property type="protein sequence ID" value="CCE86511.1"/>
    <property type="molecule type" value="Genomic_DNA"/>
</dbReference>
<evidence type="ECO:0000256" key="1">
    <source>
        <dbReference type="ARBA" id="ARBA00004496"/>
    </source>
</evidence>
<dbReference type="GO" id="GO:0016020">
    <property type="term" value="C:membrane"/>
    <property type="evidence" value="ECO:0007669"/>
    <property type="project" value="TreeGrafter"/>
</dbReference>
<dbReference type="GO" id="GO:0005829">
    <property type="term" value="C:cytosol"/>
    <property type="evidence" value="ECO:0007669"/>
    <property type="project" value="TreeGrafter"/>
</dbReference>
<dbReference type="HOGENOM" id="CLU_1885699_0_0_1"/>
<dbReference type="InParanoid" id="G8Y108"/>
<dbReference type="GO" id="GO:0007266">
    <property type="term" value="P:Rho protein signal transduction"/>
    <property type="evidence" value="ECO:0007669"/>
    <property type="project" value="InterPro"/>
</dbReference>
<evidence type="ECO:0000313" key="4">
    <source>
        <dbReference type="EMBL" id="CCE86511.1"/>
    </source>
</evidence>
<dbReference type="STRING" id="559304.G8Y108"/>
<evidence type="ECO:0000313" key="5">
    <source>
        <dbReference type="Proteomes" id="UP000005222"/>
    </source>
</evidence>
<proteinExistence type="inferred from homology"/>
<dbReference type="InterPro" id="IPR014756">
    <property type="entry name" value="Ig_E-set"/>
</dbReference>
<dbReference type="SUPFAM" id="SSF81296">
    <property type="entry name" value="E set domains"/>
    <property type="match status" value="1"/>
</dbReference>
<dbReference type="InterPro" id="IPR024792">
    <property type="entry name" value="RhoGDI_dom_sf"/>
</dbReference>
<keyword evidence="5" id="KW-1185">Reference proteome</keyword>
<dbReference type="GO" id="GO:0005094">
    <property type="term" value="F:Rho GDP-dissociation inhibitor activity"/>
    <property type="evidence" value="ECO:0007669"/>
    <property type="project" value="InterPro"/>
</dbReference>
<dbReference type="eggNOG" id="KOG3205">
    <property type="taxonomic scope" value="Eukaryota"/>
</dbReference>
<evidence type="ECO:0000256" key="3">
    <source>
        <dbReference type="ARBA" id="ARBA00022490"/>
    </source>
</evidence>
<name>G8Y108_PICSO</name>
<sequence length="134" mass="15393">MSEDIREILEIVKFGIEINGGEEIFVDVLGADKIEFKIPESSKYVTTLYFRVKDKPIKGFKYKQVVKKHGLTVKSREIDIGDYEPSDELYSKRFPEDETPGGFLVRGVYPATSTYYVNGEEVSVDWTLEIVKKK</sequence>
<gene>
    <name evidence="4" type="primary">Piso0_005006</name>
    <name evidence="4" type="ORF">GNLVRS01_PISO0N05821g</name>
</gene>
<dbReference type="PANTHER" id="PTHR10980">
    <property type="entry name" value="RHO GDP-DISSOCIATION INHIBITOR"/>
    <property type="match status" value="1"/>
</dbReference>